<dbReference type="NCBIfam" id="NF000648">
    <property type="entry name" value="PRK00026.1"/>
    <property type="match status" value="1"/>
</dbReference>
<keyword evidence="9 16" id="KW-0808">Transferase</keyword>
<dbReference type="CDD" id="cd18080">
    <property type="entry name" value="TrmD-like"/>
    <property type="match status" value="1"/>
</dbReference>
<dbReference type="InterPro" id="IPR029028">
    <property type="entry name" value="Alpha/beta_knot_MTases"/>
</dbReference>
<evidence type="ECO:0000259" key="15">
    <source>
        <dbReference type="Pfam" id="PF01746"/>
    </source>
</evidence>
<evidence type="ECO:0000313" key="16">
    <source>
        <dbReference type="EMBL" id="SFV53458.1"/>
    </source>
</evidence>
<dbReference type="PANTHER" id="PTHR46417:SF1">
    <property type="entry name" value="TRNA (GUANINE-N(1)-)-METHYLTRANSFERASE"/>
    <property type="match status" value="1"/>
</dbReference>
<evidence type="ECO:0000256" key="1">
    <source>
        <dbReference type="ARBA" id="ARBA00002634"/>
    </source>
</evidence>
<dbReference type="NCBIfam" id="TIGR00088">
    <property type="entry name" value="trmD"/>
    <property type="match status" value="1"/>
</dbReference>
<dbReference type="PIRSF" id="PIRSF000386">
    <property type="entry name" value="tRNA_mtase"/>
    <property type="match status" value="1"/>
</dbReference>
<organism evidence="16">
    <name type="scientific">hydrothermal vent metagenome</name>
    <dbReference type="NCBI Taxonomy" id="652676"/>
    <lineage>
        <taxon>unclassified sequences</taxon>
        <taxon>metagenomes</taxon>
        <taxon>ecological metagenomes</taxon>
    </lineage>
</organism>
<dbReference type="PANTHER" id="PTHR46417">
    <property type="entry name" value="TRNA (GUANINE-N(1)-)-METHYLTRANSFERASE"/>
    <property type="match status" value="1"/>
</dbReference>
<dbReference type="HAMAP" id="MF_00605">
    <property type="entry name" value="TrmD"/>
    <property type="match status" value="1"/>
</dbReference>
<dbReference type="Pfam" id="PF01746">
    <property type="entry name" value="tRNA_m1G_MT"/>
    <property type="match status" value="1"/>
</dbReference>
<dbReference type="AlphaFoldDB" id="A0A1W1BIX2"/>
<evidence type="ECO:0000256" key="4">
    <source>
        <dbReference type="ARBA" id="ARBA00011738"/>
    </source>
</evidence>
<comment type="similarity">
    <text evidence="3">Belongs to the RNA methyltransferase TrmD family.</text>
</comment>
<evidence type="ECO:0000256" key="9">
    <source>
        <dbReference type="ARBA" id="ARBA00022679"/>
    </source>
</evidence>
<feature type="domain" description="tRNA methyltransferase TRMD/TRM10-type" evidence="15">
    <location>
        <begin position="1"/>
        <end position="222"/>
    </location>
</feature>
<dbReference type="GO" id="GO:0005829">
    <property type="term" value="C:cytosol"/>
    <property type="evidence" value="ECO:0007669"/>
    <property type="project" value="TreeGrafter"/>
</dbReference>
<keyword evidence="11" id="KW-0819">tRNA processing</keyword>
<dbReference type="Gene3D" id="3.40.1280.10">
    <property type="match status" value="1"/>
</dbReference>
<evidence type="ECO:0000256" key="8">
    <source>
        <dbReference type="ARBA" id="ARBA00022603"/>
    </source>
</evidence>
<protein>
    <recommendedName>
        <fullName evidence="6">tRNA (guanine-N(1)-)-methyltransferase</fullName>
        <ecNumber evidence="5">2.1.1.228</ecNumber>
    </recommendedName>
    <alternativeName>
        <fullName evidence="12">M1G-methyltransferase</fullName>
    </alternativeName>
    <alternativeName>
        <fullName evidence="13">tRNA [GM37] methyltransferase</fullName>
    </alternativeName>
</protein>
<evidence type="ECO:0000256" key="6">
    <source>
        <dbReference type="ARBA" id="ARBA00014679"/>
    </source>
</evidence>
<dbReference type="InterPro" id="IPR023148">
    <property type="entry name" value="tRNA_m1G_MeTrfase_C_sf"/>
</dbReference>
<evidence type="ECO:0000256" key="2">
    <source>
        <dbReference type="ARBA" id="ARBA00004496"/>
    </source>
</evidence>
<gene>
    <name evidence="16" type="ORF">MNB_SUP05-5-165</name>
</gene>
<comment type="subcellular location">
    <subcellularLocation>
        <location evidence="2">Cytoplasm</location>
    </subcellularLocation>
</comment>
<dbReference type="InterPro" id="IPR016009">
    <property type="entry name" value="tRNA_MeTrfase_TRMD/TRM10"/>
</dbReference>
<sequence>MQFNVITIFPEMFDAIKKEGVIARALKKKLISLNLHQLRDYSNNKYRNIDDKPYGGGGGMVMQVKPIRDCLKQIKKNNPNTKVIYLSPQGKKLTHNLTVELSQERSLTLLCGRYEGVDERIIQHDIDMEISIGDYVLSGGEIPAMVLIDSIGRQINDVLGNQNSLNDSFQNNLLDYPHYTRPSEIDNQKVPEILLNGNQAEINKWRQQQSIKNTQNKRPDLL</sequence>
<accession>A0A1W1BIX2</accession>
<keyword evidence="7" id="KW-0963">Cytoplasm</keyword>
<evidence type="ECO:0000256" key="5">
    <source>
        <dbReference type="ARBA" id="ARBA00012807"/>
    </source>
</evidence>
<evidence type="ECO:0000256" key="7">
    <source>
        <dbReference type="ARBA" id="ARBA00022490"/>
    </source>
</evidence>
<evidence type="ECO:0000256" key="14">
    <source>
        <dbReference type="ARBA" id="ARBA00047783"/>
    </source>
</evidence>
<keyword evidence="10" id="KW-0949">S-adenosyl-L-methionine</keyword>
<evidence type="ECO:0000256" key="3">
    <source>
        <dbReference type="ARBA" id="ARBA00007630"/>
    </source>
</evidence>
<comment type="function">
    <text evidence="1">Specifically methylates guanosine-37 in various tRNAs.</text>
</comment>
<evidence type="ECO:0000256" key="12">
    <source>
        <dbReference type="ARBA" id="ARBA00029736"/>
    </source>
</evidence>
<dbReference type="SUPFAM" id="SSF75217">
    <property type="entry name" value="alpha/beta knot"/>
    <property type="match status" value="1"/>
</dbReference>
<dbReference type="InterPro" id="IPR002649">
    <property type="entry name" value="tRNA_m1G_MeTrfase_TrmD"/>
</dbReference>
<evidence type="ECO:0000256" key="10">
    <source>
        <dbReference type="ARBA" id="ARBA00022691"/>
    </source>
</evidence>
<dbReference type="EMBL" id="FPHJ01000011">
    <property type="protein sequence ID" value="SFV53458.1"/>
    <property type="molecule type" value="Genomic_DNA"/>
</dbReference>
<evidence type="ECO:0000256" key="13">
    <source>
        <dbReference type="ARBA" id="ARBA00033392"/>
    </source>
</evidence>
<reference evidence="16" key="1">
    <citation type="submission" date="2016-10" db="EMBL/GenBank/DDBJ databases">
        <authorList>
            <person name="de Groot N.N."/>
        </authorList>
    </citation>
    <scope>NUCLEOTIDE SEQUENCE</scope>
</reference>
<comment type="subunit">
    <text evidence="4">Homodimer.</text>
</comment>
<name>A0A1W1BIX2_9ZZZZ</name>
<evidence type="ECO:0000256" key="11">
    <source>
        <dbReference type="ARBA" id="ARBA00022694"/>
    </source>
</evidence>
<dbReference type="GO" id="GO:0052906">
    <property type="term" value="F:tRNA (guanine(37)-N1)-methyltransferase activity"/>
    <property type="evidence" value="ECO:0007669"/>
    <property type="project" value="UniProtKB-EC"/>
</dbReference>
<dbReference type="FunFam" id="3.40.1280.10:FF:000001">
    <property type="entry name" value="tRNA (guanine-N(1)-)-methyltransferase"/>
    <property type="match status" value="1"/>
</dbReference>
<dbReference type="Gene3D" id="1.10.1270.20">
    <property type="entry name" value="tRNA(m1g37)methyltransferase, domain 2"/>
    <property type="match status" value="1"/>
</dbReference>
<dbReference type="GO" id="GO:0002939">
    <property type="term" value="P:tRNA N1-guanine methylation"/>
    <property type="evidence" value="ECO:0007669"/>
    <property type="project" value="TreeGrafter"/>
</dbReference>
<dbReference type="EC" id="2.1.1.228" evidence="5"/>
<comment type="catalytic activity">
    <reaction evidence="14">
        <text>guanosine(37) in tRNA + S-adenosyl-L-methionine = N(1)-methylguanosine(37) in tRNA + S-adenosyl-L-homocysteine + H(+)</text>
        <dbReference type="Rhea" id="RHEA:36899"/>
        <dbReference type="Rhea" id="RHEA-COMP:10145"/>
        <dbReference type="Rhea" id="RHEA-COMP:10147"/>
        <dbReference type="ChEBI" id="CHEBI:15378"/>
        <dbReference type="ChEBI" id="CHEBI:57856"/>
        <dbReference type="ChEBI" id="CHEBI:59789"/>
        <dbReference type="ChEBI" id="CHEBI:73542"/>
        <dbReference type="ChEBI" id="CHEBI:74269"/>
        <dbReference type="EC" id="2.1.1.228"/>
    </reaction>
</comment>
<proteinExistence type="inferred from homology"/>
<dbReference type="InterPro" id="IPR029026">
    <property type="entry name" value="tRNA_m1G_MTases_N"/>
</dbReference>
<keyword evidence="8 16" id="KW-0489">Methyltransferase</keyword>